<gene>
    <name evidence="1" type="ORF">B4088_3506</name>
</gene>
<organism evidence="1 2">
    <name type="scientific">Bacillus cereus</name>
    <dbReference type="NCBI Taxonomy" id="1396"/>
    <lineage>
        <taxon>Bacteria</taxon>
        <taxon>Bacillati</taxon>
        <taxon>Bacillota</taxon>
        <taxon>Bacilli</taxon>
        <taxon>Bacillales</taxon>
        <taxon>Bacillaceae</taxon>
        <taxon>Bacillus</taxon>
        <taxon>Bacillus cereus group</taxon>
    </lineage>
</organism>
<sequence>MYYREFSKNKYLIIQNQQLEGRKSETLVHWKLVTIVSS</sequence>
<comment type="caution">
    <text evidence="1">The sequence shown here is derived from an EMBL/GenBank/DDBJ whole genome shotgun (WGS) entry which is preliminary data.</text>
</comment>
<protein>
    <submittedName>
        <fullName evidence="1">Uncharacterized protein</fullName>
    </submittedName>
</protein>
<reference evidence="1 2" key="1">
    <citation type="submission" date="2015-09" db="EMBL/GenBank/DDBJ databases">
        <title>Bacillus cereus food isolates.</title>
        <authorList>
            <person name="Boekhorst J."/>
        </authorList>
    </citation>
    <scope>NUCLEOTIDE SEQUENCE [LARGE SCALE GENOMIC DNA]</scope>
    <source>
        <strain evidence="1 2">B4088</strain>
    </source>
</reference>
<name>A0A164N8G5_BACCE</name>
<evidence type="ECO:0000313" key="2">
    <source>
        <dbReference type="Proteomes" id="UP000076482"/>
    </source>
</evidence>
<dbReference type="EMBL" id="LJKE01000060">
    <property type="protein sequence ID" value="KZD62897.1"/>
    <property type="molecule type" value="Genomic_DNA"/>
</dbReference>
<dbReference type="AlphaFoldDB" id="A0A164N8G5"/>
<evidence type="ECO:0000313" key="1">
    <source>
        <dbReference type="EMBL" id="KZD62897.1"/>
    </source>
</evidence>
<dbReference type="Proteomes" id="UP000076482">
    <property type="component" value="Unassembled WGS sequence"/>
</dbReference>
<accession>A0A164N8G5</accession>
<proteinExistence type="predicted"/>
<dbReference type="PATRIC" id="fig|1396.535.peg.3704"/>